<evidence type="ECO:0000259" key="4">
    <source>
        <dbReference type="Pfam" id="PF04825"/>
    </source>
</evidence>
<dbReference type="GO" id="GO:0005634">
    <property type="term" value="C:nucleus"/>
    <property type="evidence" value="ECO:0007669"/>
    <property type="project" value="UniProtKB-SubCell"/>
</dbReference>
<comment type="caution">
    <text evidence="5">The sequence shown here is derived from an EMBL/GenBank/DDBJ whole genome shotgun (WGS) entry which is preliminary data.</text>
</comment>
<reference evidence="5" key="2">
    <citation type="journal article" date="2023" name="Commun. Biol.">
        <title>Intrasexual cuticular hydrocarbon dimorphism in a wasp sheds light on hydrocarbon biosynthesis genes in Hymenoptera.</title>
        <authorList>
            <person name="Moris V.C."/>
            <person name="Podsiadlowski L."/>
            <person name="Martin S."/>
            <person name="Oeyen J.P."/>
            <person name="Donath A."/>
            <person name="Petersen M."/>
            <person name="Wilbrandt J."/>
            <person name="Misof B."/>
            <person name="Liedtke D."/>
            <person name="Thamm M."/>
            <person name="Scheiner R."/>
            <person name="Schmitt T."/>
            <person name="Niehuis O."/>
        </authorList>
    </citation>
    <scope>NUCLEOTIDE SEQUENCE</scope>
    <source>
        <strain evidence="5">GBR_01_08_01A</strain>
    </source>
</reference>
<feature type="compositionally biased region" description="Basic and acidic residues" evidence="3">
    <location>
        <begin position="321"/>
        <end position="333"/>
    </location>
</feature>
<dbReference type="Proteomes" id="UP001258017">
    <property type="component" value="Unassembled WGS sequence"/>
</dbReference>
<keyword evidence="6" id="KW-1185">Reference proteome</keyword>
<dbReference type="EMBL" id="JAIFRP010000021">
    <property type="protein sequence ID" value="KAK2585703.1"/>
    <property type="molecule type" value="Genomic_DNA"/>
</dbReference>
<feature type="region of interest" description="Disordered" evidence="3">
    <location>
        <begin position="306"/>
        <end position="338"/>
    </location>
</feature>
<dbReference type="AlphaFoldDB" id="A0AAD9RU19"/>
<dbReference type="PANTHER" id="PTHR12585:SF27">
    <property type="entry name" value="MEIOTIC RECOMBINATION PROTEIN REC8 HOMOLOG"/>
    <property type="match status" value="1"/>
</dbReference>
<evidence type="ECO:0000313" key="5">
    <source>
        <dbReference type="EMBL" id="KAK2585703.1"/>
    </source>
</evidence>
<dbReference type="GO" id="GO:0003682">
    <property type="term" value="F:chromatin binding"/>
    <property type="evidence" value="ECO:0007669"/>
    <property type="project" value="TreeGrafter"/>
</dbReference>
<keyword evidence="2" id="KW-0539">Nucleus</keyword>
<evidence type="ECO:0000256" key="2">
    <source>
        <dbReference type="ARBA" id="ARBA00023242"/>
    </source>
</evidence>
<proteinExistence type="predicted"/>
<evidence type="ECO:0000313" key="6">
    <source>
        <dbReference type="Proteomes" id="UP001258017"/>
    </source>
</evidence>
<sequence length="646" mass="74411">MASHVLCRCIACVLKTIESDSFFIATVYIDNLISFYGRRKYFIYLKKMFYSHELLSLRQKGRLARCWLAATVNEQIFKQMCKSSTMNGINLCDLCEEIINIIQTNSNETNRRFSLYLSSQLMYGAVKILLYQTTNLQNQAFQIDKKALYYRKYKMYEVQNASAHFELCNITSVINDYNVVELDNSLPVLQGKSNINNKMEVMMHDATCLDFGVLSHEQLNFLHPNDEDISLKVLDRMHITNPHLDGELNDVFSYNEKILTDLEKSDLSMDRSGIEISISPIHDDRLGDQEHQVTFVKRMLPEVTMEEMESRRSDLLTPPKRQPDEEKHTETPSKKRRLRFEDAVNADQFVASPVLGTEVVSVSAIDHTLELLQDLEPIQENSLQIGRKSSKKKKKIFVDKITKLNHKAMRKWLNNVNAHTVSLNVINVNMPTSEILFKTPSTNFTSIYETKWNNSLNALFHMHTAALSGRNIMQMEYGQLLEKSTEFTRFEDKSNKTEELFSELSSAFGKSVELSKNVTSEKNITIAMDEFPEVLKIYDITESTTDIPGIILSPEITENTVISDTSHNSSKPLPFCLLTKRELLVLLEIVWQNTDFAIFNNIISPDNYSKLDAASCFMFLLELYKEKRIILKQAAPYDIIWIQKCV</sequence>
<organism evidence="5 6">
    <name type="scientific">Odynerus spinipes</name>
    <dbReference type="NCBI Taxonomy" id="1348599"/>
    <lineage>
        <taxon>Eukaryota</taxon>
        <taxon>Metazoa</taxon>
        <taxon>Ecdysozoa</taxon>
        <taxon>Arthropoda</taxon>
        <taxon>Hexapoda</taxon>
        <taxon>Insecta</taxon>
        <taxon>Pterygota</taxon>
        <taxon>Neoptera</taxon>
        <taxon>Endopterygota</taxon>
        <taxon>Hymenoptera</taxon>
        <taxon>Apocrita</taxon>
        <taxon>Aculeata</taxon>
        <taxon>Vespoidea</taxon>
        <taxon>Vespidae</taxon>
        <taxon>Eumeninae</taxon>
        <taxon>Odynerus</taxon>
    </lineage>
</organism>
<comment type="subcellular location">
    <subcellularLocation>
        <location evidence="1">Nucleus</location>
    </subcellularLocation>
</comment>
<accession>A0AAD9RU19</accession>
<dbReference type="Pfam" id="PF04825">
    <property type="entry name" value="Rad21_Rec8_N"/>
    <property type="match status" value="1"/>
</dbReference>
<reference evidence="5" key="1">
    <citation type="submission" date="2021-08" db="EMBL/GenBank/DDBJ databases">
        <authorList>
            <person name="Misof B."/>
            <person name="Oliver O."/>
            <person name="Podsiadlowski L."/>
            <person name="Donath A."/>
            <person name="Peters R."/>
            <person name="Mayer C."/>
            <person name="Rust J."/>
            <person name="Gunkel S."/>
            <person name="Lesny P."/>
            <person name="Martin S."/>
            <person name="Oeyen J.P."/>
            <person name="Petersen M."/>
            <person name="Panagiotis P."/>
            <person name="Wilbrandt J."/>
            <person name="Tanja T."/>
        </authorList>
    </citation>
    <scope>NUCLEOTIDE SEQUENCE</scope>
    <source>
        <strain evidence="5">GBR_01_08_01A</strain>
        <tissue evidence="5">Thorax + abdomen</tissue>
    </source>
</reference>
<protein>
    <recommendedName>
        <fullName evidence="4">Rad21/Rec8-like protein N-terminal domain-containing protein</fullName>
    </recommendedName>
</protein>
<dbReference type="PANTHER" id="PTHR12585">
    <property type="entry name" value="SCC1 / RAD21 FAMILY MEMBER"/>
    <property type="match status" value="1"/>
</dbReference>
<dbReference type="InterPro" id="IPR039781">
    <property type="entry name" value="Rad21/Rec8-like"/>
</dbReference>
<dbReference type="GO" id="GO:0051177">
    <property type="term" value="P:meiotic sister chromatid cohesion"/>
    <property type="evidence" value="ECO:0007669"/>
    <property type="project" value="TreeGrafter"/>
</dbReference>
<dbReference type="GO" id="GO:0030893">
    <property type="term" value="C:meiotic cohesin complex"/>
    <property type="evidence" value="ECO:0007669"/>
    <property type="project" value="TreeGrafter"/>
</dbReference>
<evidence type="ECO:0000256" key="3">
    <source>
        <dbReference type="SAM" id="MobiDB-lite"/>
    </source>
</evidence>
<gene>
    <name evidence="5" type="ORF">KPH14_010316</name>
</gene>
<feature type="domain" description="Rad21/Rec8-like protein N-terminal" evidence="4">
    <location>
        <begin position="48"/>
        <end position="144"/>
    </location>
</feature>
<dbReference type="InterPro" id="IPR006910">
    <property type="entry name" value="Rad21_Rec8_N"/>
</dbReference>
<name>A0AAD9RU19_9HYME</name>
<dbReference type="GO" id="GO:0006302">
    <property type="term" value="P:double-strand break repair"/>
    <property type="evidence" value="ECO:0007669"/>
    <property type="project" value="TreeGrafter"/>
</dbReference>
<evidence type="ECO:0000256" key="1">
    <source>
        <dbReference type="ARBA" id="ARBA00004123"/>
    </source>
</evidence>